<keyword evidence="2" id="KW-1015">Disulfide bond</keyword>
<proteinExistence type="predicted"/>
<evidence type="ECO:0000313" key="5">
    <source>
        <dbReference type="WBParaSite" id="SCUD_0000246501-mRNA-1"/>
    </source>
</evidence>
<dbReference type="WBParaSite" id="SCUD_0000246501-mRNA-1">
    <property type="protein sequence ID" value="SCUD_0000246501-mRNA-1"/>
    <property type="gene ID" value="SCUD_0000246501"/>
</dbReference>
<protein>
    <submittedName>
        <fullName evidence="5">Complement factor properdin</fullName>
    </submittedName>
</protein>
<dbReference type="SMART" id="SM00209">
    <property type="entry name" value="TSP1"/>
    <property type="match status" value="2"/>
</dbReference>
<evidence type="ECO:0000256" key="1">
    <source>
        <dbReference type="ARBA" id="ARBA00022737"/>
    </source>
</evidence>
<organism evidence="5">
    <name type="scientific">Schistosoma curassoni</name>
    <dbReference type="NCBI Taxonomy" id="6186"/>
    <lineage>
        <taxon>Eukaryota</taxon>
        <taxon>Metazoa</taxon>
        <taxon>Spiralia</taxon>
        <taxon>Lophotrochozoa</taxon>
        <taxon>Platyhelminthes</taxon>
        <taxon>Trematoda</taxon>
        <taxon>Digenea</taxon>
        <taxon>Strigeidida</taxon>
        <taxon>Schistosomatoidea</taxon>
        <taxon>Schistosomatidae</taxon>
        <taxon>Schistosoma</taxon>
    </lineage>
</organism>
<dbReference type="PRINTS" id="PR01705">
    <property type="entry name" value="TSP1REPEAT"/>
</dbReference>
<keyword evidence="1" id="KW-0677">Repeat</keyword>
<evidence type="ECO:0000313" key="3">
    <source>
        <dbReference type="EMBL" id="VDO74750.1"/>
    </source>
</evidence>
<dbReference type="Gene3D" id="2.20.100.10">
    <property type="entry name" value="Thrombospondin type-1 (TSP1) repeat"/>
    <property type="match status" value="2"/>
</dbReference>
<dbReference type="STRING" id="6186.A0A183JIE2"/>
<dbReference type="FunFam" id="2.20.100.10:FF:000001">
    <property type="entry name" value="semaphorin-5A isoform X1"/>
    <property type="match status" value="1"/>
</dbReference>
<dbReference type="PROSITE" id="PS50092">
    <property type="entry name" value="TSP1"/>
    <property type="match status" value="2"/>
</dbReference>
<dbReference type="AlphaFoldDB" id="A0A183JIE2"/>
<dbReference type="FunFam" id="2.20.100.10:FF:000002">
    <property type="entry name" value="Unc-5 netrin receptor C"/>
    <property type="match status" value="1"/>
</dbReference>
<dbReference type="SUPFAM" id="SSF82895">
    <property type="entry name" value="TSP-1 type 1 repeat"/>
    <property type="match status" value="2"/>
</dbReference>
<reference evidence="3 4" key="2">
    <citation type="submission" date="2018-11" db="EMBL/GenBank/DDBJ databases">
        <authorList>
            <consortium name="Pathogen Informatics"/>
        </authorList>
    </citation>
    <scope>NUCLEOTIDE SEQUENCE [LARGE SCALE GENOMIC DNA]</scope>
    <source>
        <strain evidence="3">Dakar</strain>
        <strain evidence="4">Dakar, Senegal</strain>
    </source>
</reference>
<dbReference type="InterPro" id="IPR036383">
    <property type="entry name" value="TSP1_rpt_sf"/>
</dbReference>
<dbReference type="PANTHER" id="PTHR22906:SF21">
    <property type="entry name" value="SEMA DOMAIN-CONTAINING PROTEIN"/>
    <property type="match status" value="1"/>
</dbReference>
<evidence type="ECO:0000256" key="2">
    <source>
        <dbReference type="ARBA" id="ARBA00023157"/>
    </source>
</evidence>
<sequence length="243" mass="26393">MMSSIMLMWSNYGHGTQSRTRTCICCTAENTEIHPCSVKFCPTDGEWGGWTQRCDSPLPNNGGRSCVGEASPWSPWSDYSSACGTGGTQNRKRTCDNPTPSYGGTSCPGQDLMVRSCNRGPCPINSPVPVYGGEDCTPTGSTETSECQSKACPIHGDWWNWSSWSAYSRTCYVGLQTRERECTQPPPQFDGRLCRGSANKIRSCETQKCGSSGFCPNNELGIISSTHGCLGSAEEIQDCTLDR</sequence>
<dbReference type="EMBL" id="UZAK01002404">
    <property type="protein sequence ID" value="VDO74750.1"/>
    <property type="molecule type" value="Genomic_DNA"/>
</dbReference>
<reference evidence="5" key="1">
    <citation type="submission" date="2016-06" db="UniProtKB">
        <authorList>
            <consortium name="WormBaseParasite"/>
        </authorList>
    </citation>
    <scope>IDENTIFICATION</scope>
</reference>
<dbReference type="Pfam" id="PF00090">
    <property type="entry name" value="TSP_1"/>
    <property type="match status" value="2"/>
</dbReference>
<gene>
    <name evidence="3" type="ORF">SCUD_LOCUS2466</name>
</gene>
<dbReference type="InterPro" id="IPR000884">
    <property type="entry name" value="TSP1_rpt"/>
</dbReference>
<name>A0A183JIE2_9TREM</name>
<dbReference type="InterPro" id="IPR052065">
    <property type="entry name" value="Compl_asym_regulator"/>
</dbReference>
<evidence type="ECO:0000313" key="4">
    <source>
        <dbReference type="Proteomes" id="UP000279833"/>
    </source>
</evidence>
<keyword evidence="4" id="KW-1185">Reference proteome</keyword>
<accession>A0A183JIE2</accession>
<dbReference type="Proteomes" id="UP000279833">
    <property type="component" value="Unassembled WGS sequence"/>
</dbReference>
<dbReference type="PANTHER" id="PTHR22906">
    <property type="entry name" value="PROPERDIN"/>
    <property type="match status" value="1"/>
</dbReference>